<evidence type="ECO:0000256" key="1">
    <source>
        <dbReference type="SAM" id="MobiDB-lite"/>
    </source>
</evidence>
<name>A0AAI8VG49_9PEZI</name>
<dbReference type="Proteomes" id="UP001295740">
    <property type="component" value="Unassembled WGS sequence"/>
</dbReference>
<evidence type="ECO:0000313" key="2">
    <source>
        <dbReference type="EMBL" id="CAJ2503789.1"/>
    </source>
</evidence>
<comment type="caution">
    <text evidence="2">The sequence shown here is derived from an EMBL/GenBank/DDBJ whole genome shotgun (WGS) entry which is preliminary data.</text>
</comment>
<reference evidence="2" key="1">
    <citation type="submission" date="2023-10" db="EMBL/GenBank/DDBJ databases">
        <authorList>
            <person name="Hackl T."/>
        </authorList>
    </citation>
    <scope>NUCLEOTIDE SEQUENCE</scope>
</reference>
<dbReference type="EMBL" id="CAUWAG010000006">
    <property type="protein sequence ID" value="CAJ2503789.1"/>
    <property type="molecule type" value="Genomic_DNA"/>
</dbReference>
<dbReference type="AlphaFoldDB" id="A0AAI8VG49"/>
<accession>A0AAI8VG49</accession>
<protein>
    <submittedName>
        <fullName evidence="2">Uu.00g111830.m01.CDS01</fullName>
    </submittedName>
</protein>
<evidence type="ECO:0000313" key="3">
    <source>
        <dbReference type="Proteomes" id="UP001295740"/>
    </source>
</evidence>
<sequence>MAPSNKGPAPIDDGGEKKKKTNDNLVGNVFQNATIAGAASNFAVDAKEDATDNDQVIVNHQRPTELCQRHQDVCLSL</sequence>
<organism evidence="2 3">
    <name type="scientific">Anthostomella pinea</name>
    <dbReference type="NCBI Taxonomy" id="933095"/>
    <lineage>
        <taxon>Eukaryota</taxon>
        <taxon>Fungi</taxon>
        <taxon>Dikarya</taxon>
        <taxon>Ascomycota</taxon>
        <taxon>Pezizomycotina</taxon>
        <taxon>Sordariomycetes</taxon>
        <taxon>Xylariomycetidae</taxon>
        <taxon>Xylariales</taxon>
        <taxon>Xylariaceae</taxon>
        <taxon>Anthostomella</taxon>
    </lineage>
</organism>
<feature type="region of interest" description="Disordered" evidence="1">
    <location>
        <begin position="1"/>
        <end position="23"/>
    </location>
</feature>
<keyword evidence="3" id="KW-1185">Reference proteome</keyword>
<gene>
    <name evidence="2" type="ORF">KHLLAP_LOCUS4257</name>
</gene>
<proteinExistence type="predicted"/>